<dbReference type="InterPro" id="IPR002104">
    <property type="entry name" value="Integrase_catalytic"/>
</dbReference>
<dbReference type="InterPro" id="IPR052787">
    <property type="entry name" value="MAVS"/>
</dbReference>
<evidence type="ECO:0000313" key="3">
    <source>
        <dbReference type="EMBL" id="CAH3045091.1"/>
    </source>
</evidence>
<organism evidence="3 4">
    <name type="scientific">Porites lobata</name>
    <dbReference type="NCBI Taxonomy" id="104759"/>
    <lineage>
        <taxon>Eukaryota</taxon>
        <taxon>Metazoa</taxon>
        <taxon>Cnidaria</taxon>
        <taxon>Anthozoa</taxon>
        <taxon>Hexacorallia</taxon>
        <taxon>Scleractinia</taxon>
        <taxon>Fungiina</taxon>
        <taxon>Poritidae</taxon>
        <taxon>Porites</taxon>
    </lineage>
</organism>
<dbReference type="EMBL" id="CALNXK010000013">
    <property type="protein sequence ID" value="CAH3045091.1"/>
    <property type="molecule type" value="Genomic_DNA"/>
</dbReference>
<dbReference type="Proteomes" id="UP001159405">
    <property type="component" value="Unassembled WGS sequence"/>
</dbReference>
<comment type="caution">
    <text evidence="3">The sequence shown here is derived from an EMBL/GenBank/DDBJ whole genome shotgun (WGS) entry which is preliminary data.</text>
</comment>
<keyword evidence="1" id="KW-0233">DNA recombination</keyword>
<feature type="non-terminal residue" evidence="3">
    <location>
        <position position="1"/>
    </location>
</feature>
<sequence>AKQELNDCLKSFYTSARKQDGSYYKTSSMKSIRAAIDRFLRSPPHCKQFSIIGDPAFTEANQVLDAFVKNLRKTGKIADVVHKKPITKQQIQRLYECGELGPANSTNPAQLQRTVWFCLVLYFGQRGRENQSQMKSNMLVFRKTPQGKEYCELNKEVADMSKRAGIQPYLTNHRLRATSVTILSDHDCEVRHIKAVTGHKSDSSIESYNQRPSLEQQERMSSILSDFHSLKENQQPESGILVQHSQVQQSSASLQPESGVLVQHNQFQHLQSSANSTAFIARGGQIFPRPQYNFS</sequence>
<evidence type="ECO:0000256" key="1">
    <source>
        <dbReference type="ARBA" id="ARBA00023172"/>
    </source>
</evidence>
<feature type="non-terminal residue" evidence="3">
    <location>
        <position position="295"/>
    </location>
</feature>
<evidence type="ECO:0000259" key="2">
    <source>
        <dbReference type="Pfam" id="PF00589"/>
    </source>
</evidence>
<reference evidence="3 4" key="1">
    <citation type="submission" date="2022-05" db="EMBL/GenBank/DDBJ databases">
        <authorList>
            <consortium name="Genoscope - CEA"/>
            <person name="William W."/>
        </authorList>
    </citation>
    <scope>NUCLEOTIDE SEQUENCE [LARGE SCALE GENOMIC DNA]</scope>
</reference>
<dbReference type="PANTHER" id="PTHR21446">
    <property type="entry name" value="DUF3504 DOMAIN-CONTAINING PROTEIN"/>
    <property type="match status" value="1"/>
</dbReference>
<gene>
    <name evidence="3" type="ORF">PLOB_00006607</name>
</gene>
<proteinExistence type="predicted"/>
<dbReference type="InterPro" id="IPR011010">
    <property type="entry name" value="DNA_brk_join_enz"/>
</dbReference>
<feature type="domain" description="Tyr recombinase" evidence="2">
    <location>
        <begin position="132"/>
        <end position="210"/>
    </location>
</feature>
<dbReference type="PANTHER" id="PTHR21446:SF12">
    <property type="entry name" value="POTASSIUM CHANNEL TETRAMERIZATION DOMAIN CONTAINING 1"/>
    <property type="match status" value="1"/>
</dbReference>
<keyword evidence="4" id="KW-1185">Reference proteome</keyword>
<protein>
    <recommendedName>
        <fullName evidence="2">Tyr recombinase domain-containing protein</fullName>
    </recommendedName>
</protein>
<dbReference type="SUPFAM" id="SSF56349">
    <property type="entry name" value="DNA breaking-rejoining enzymes"/>
    <property type="match status" value="1"/>
</dbReference>
<dbReference type="Gene3D" id="1.10.443.10">
    <property type="entry name" value="Intergrase catalytic core"/>
    <property type="match status" value="1"/>
</dbReference>
<dbReference type="InterPro" id="IPR013762">
    <property type="entry name" value="Integrase-like_cat_sf"/>
</dbReference>
<accession>A0ABN8NA66</accession>
<dbReference type="Pfam" id="PF00589">
    <property type="entry name" value="Phage_integrase"/>
    <property type="match status" value="1"/>
</dbReference>
<evidence type="ECO:0000313" key="4">
    <source>
        <dbReference type="Proteomes" id="UP001159405"/>
    </source>
</evidence>
<name>A0ABN8NA66_9CNID</name>